<evidence type="ECO:0000259" key="1">
    <source>
        <dbReference type="Pfam" id="PF00724"/>
    </source>
</evidence>
<dbReference type="GO" id="GO:0016491">
    <property type="term" value="F:oxidoreductase activity"/>
    <property type="evidence" value="ECO:0007669"/>
    <property type="project" value="InterPro"/>
</dbReference>
<keyword evidence="3" id="KW-1185">Reference proteome</keyword>
<dbReference type="OrthoDB" id="276546at2759"/>
<comment type="caution">
    <text evidence="2">The sequence shown here is derived from an EMBL/GenBank/DDBJ whole genome shotgun (WGS) entry which is preliminary data.</text>
</comment>
<reference evidence="2" key="1">
    <citation type="submission" date="2019-04" db="EMBL/GenBank/DDBJ databases">
        <title>Sequencing of skin fungus with MAO and IRED activity.</title>
        <authorList>
            <person name="Marsaioli A.J."/>
            <person name="Bonatto J.M.C."/>
            <person name="Reis Junior O."/>
        </authorList>
    </citation>
    <scope>NUCLEOTIDE SEQUENCE</scope>
    <source>
        <strain evidence="2">28M1</strain>
    </source>
</reference>
<dbReference type="InterPro" id="IPR013785">
    <property type="entry name" value="Aldolase_TIM"/>
</dbReference>
<dbReference type="PANTHER" id="PTHR22893">
    <property type="entry name" value="NADH OXIDOREDUCTASE-RELATED"/>
    <property type="match status" value="1"/>
</dbReference>
<dbReference type="PANTHER" id="PTHR22893:SF91">
    <property type="entry name" value="NADPH DEHYDROGENASE 2-RELATED"/>
    <property type="match status" value="1"/>
</dbReference>
<name>A0A9P4X0F9_9PLEO</name>
<dbReference type="GO" id="GO:0010181">
    <property type="term" value="F:FMN binding"/>
    <property type="evidence" value="ECO:0007669"/>
    <property type="project" value="InterPro"/>
</dbReference>
<dbReference type="Pfam" id="PF00724">
    <property type="entry name" value="Oxidored_FMN"/>
    <property type="match status" value="2"/>
</dbReference>
<dbReference type="AlphaFoldDB" id="A0A9P4X0F9"/>
<dbReference type="Gene3D" id="3.20.20.70">
    <property type="entry name" value="Aldolase class I"/>
    <property type="match status" value="2"/>
</dbReference>
<gene>
    <name evidence="2" type="ORF">E8E12_011180</name>
</gene>
<evidence type="ECO:0000313" key="3">
    <source>
        <dbReference type="Proteomes" id="UP000758155"/>
    </source>
</evidence>
<feature type="domain" description="NADH:flavin oxidoreductase/NADH oxidase N-terminal" evidence="1">
    <location>
        <begin position="9"/>
        <end position="118"/>
    </location>
</feature>
<organism evidence="2 3">
    <name type="scientific">Didymella heteroderae</name>
    <dbReference type="NCBI Taxonomy" id="1769908"/>
    <lineage>
        <taxon>Eukaryota</taxon>
        <taxon>Fungi</taxon>
        <taxon>Dikarya</taxon>
        <taxon>Ascomycota</taxon>
        <taxon>Pezizomycotina</taxon>
        <taxon>Dothideomycetes</taxon>
        <taxon>Pleosporomycetidae</taxon>
        <taxon>Pleosporales</taxon>
        <taxon>Pleosporineae</taxon>
        <taxon>Didymellaceae</taxon>
        <taxon>Didymella</taxon>
    </lineage>
</organism>
<proteinExistence type="predicted"/>
<feature type="domain" description="NADH:flavin oxidoreductase/NADH oxidase N-terminal" evidence="1">
    <location>
        <begin position="126"/>
        <end position="285"/>
    </location>
</feature>
<dbReference type="EMBL" id="SWKV01000004">
    <property type="protein sequence ID" value="KAF3046606.1"/>
    <property type="molecule type" value="Genomic_DNA"/>
</dbReference>
<protein>
    <recommendedName>
        <fullName evidence="1">NADH:flavin oxidoreductase/NADH oxidase N-terminal domain-containing protein</fullName>
    </recommendedName>
</protein>
<accession>A0A9P4X0F9</accession>
<dbReference type="InterPro" id="IPR045247">
    <property type="entry name" value="Oye-like"/>
</dbReference>
<dbReference type="Proteomes" id="UP000758155">
    <property type="component" value="Unassembled WGS sequence"/>
</dbReference>
<dbReference type="SUPFAM" id="SSF51395">
    <property type="entry name" value="FMN-linked oxidoreductases"/>
    <property type="match status" value="1"/>
</dbReference>
<dbReference type="InterPro" id="IPR001155">
    <property type="entry name" value="OxRdtase_FMN_N"/>
</dbReference>
<evidence type="ECO:0000313" key="2">
    <source>
        <dbReference type="EMBL" id="KAF3046606.1"/>
    </source>
</evidence>
<sequence>MADGTKSPLLQPDTLGDSLPLRNRICMSAMTRNRCIDANKPTPASAKHYAERARGGTGLIVSDGVCVFLHGLNWPHIPVLYKMEHADAWKRVTDAVHEAGGTMFMQVWHAGRAQNEEMSMLKSASRSNERTDKHGSSVLNRCRFLLSVVDDIVAIWGAAAVGIKICPTDTLNDTASPYSEISETYTFLIAELVKRGVGYMNLSRRGCGEGVTRPAGTELPVGYEPLQEFGPMIKCTGSTTKLMVNEGYTVAEAEELVKHGRIDMVCFGRPFMWNPDVVYRIETGVSFAENDRGDHVMYGPYREPGENYNDWPSALEA</sequence>